<accession>A0A090D9V0</accession>
<organism evidence="2 3">
    <name type="scientific">Mesorhizobium plurifarium</name>
    <dbReference type="NCBI Taxonomy" id="69974"/>
    <lineage>
        <taxon>Bacteria</taxon>
        <taxon>Pseudomonadati</taxon>
        <taxon>Pseudomonadota</taxon>
        <taxon>Alphaproteobacteria</taxon>
        <taxon>Hyphomicrobiales</taxon>
        <taxon>Phyllobacteriaceae</taxon>
        <taxon>Mesorhizobium</taxon>
    </lineage>
</organism>
<keyword evidence="1" id="KW-1133">Transmembrane helix</keyword>
<dbReference type="Proteomes" id="UP000045285">
    <property type="component" value="Unassembled WGS sequence"/>
</dbReference>
<keyword evidence="1" id="KW-0812">Transmembrane</keyword>
<protein>
    <submittedName>
        <fullName evidence="2">Uncharacterized protein</fullName>
    </submittedName>
</protein>
<gene>
    <name evidence="2" type="ORF">MPL3356_110139</name>
</gene>
<keyword evidence="1" id="KW-0472">Membrane</keyword>
<keyword evidence="3" id="KW-1185">Reference proteome</keyword>
<evidence type="ECO:0000313" key="2">
    <source>
        <dbReference type="EMBL" id="CDX11750.1"/>
    </source>
</evidence>
<sequence length="71" mass="7509">MAFCTGSLAVLFLILFGNSARPNMLPSRAFPFMTGYLLSAVPLFMFVAAILEKAGHHPGVCSTSSTKGWAG</sequence>
<name>A0A090D9V0_MESPL</name>
<proteinExistence type="predicted"/>
<reference evidence="3" key="1">
    <citation type="submission" date="2014-08" db="EMBL/GenBank/DDBJ databases">
        <authorList>
            <person name="Moulin L."/>
        </authorList>
    </citation>
    <scope>NUCLEOTIDE SEQUENCE [LARGE SCALE GENOMIC DNA]</scope>
</reference>
<feature type="transmembrane region" description="Helical" evidence="1">
    <location>
        <begin position="29"/>
        <end position="51"/>
    </location>
</feature>
<evidence type="ECO:0000313" key="3">
    <source>
        <dbReference type="Proteomes" id="UP000045285"/>
    </source>
</evidence>
<dbReference type="AlphaFoldDB" id="A0A090D9V0"/>
<evidence type="ECO:0000256" key="1">
    <source>
        <dbReference type="SAM" id="Phobius"/>
    </source>
</evidence>
<dbReference type="EMBL" id="CCMZ01000003">
    <property type="protein sequence ID" value="CDX11750.1"/>
    <property type="molecule type" value="Genomic_DNA"/>
</dbReference>